<dbReference type="PANTHER" id="PTHR21229:SF1">
    <property type="entry name" value="GH17801P"/>
    <property type="match status" value="1"/>
</dbReference>
<dbReference type="AlphaFoldDB" id="A2DZN1"/>
<evidence type="ECO:0000256" key="2">
    <source>
        <dbReference type="SAM" id="Phobius"/>
    </source>
</evidence>
<feature type="transmembrane region" description="Helical" evidence="2">
    <location>
        <begin position="362"/>
        <end position="378"/>
    </location>
</feature>
<feature type="transmembrane region" description="Helical" evidence="2">
    <location>
        <begin position="171"/>
        <end position="196"/>
    </location>
</feature>
<dbReference type="GO" id="GO:0016020">
    <property type="term" value="C:membrane"/>
    <property type="evidence" value="ECO:0000318"/>
    <property type="project" value="GO_Central"/>
</dbReference>
<feature type="transmembrane region" description="Helical" evidence="2">
    <location>
        <begin position="328"/>
        <end position="350"/>
    </location>
</feature>
<dbReference type="GO" id="GO:0005794">
    <property type="term" value="C:Golgi apparatus"/>
    <property type="evidence" value="ECO:0000318"/>
    <property type="project" value="GO_Central"/>
</dbReference>
<evidence type="ECO:0000256" key="1">
    <source>
        <dbReference type="SAM" id="MobiDB-lite"/>
    </source>
</evidence>
<feature type="transmembrane region" description="Helical" evidence="2">
    <location>
        <begin position="241"/>
        <end position="263"/>
    </location>
</feature>
<accession>A2DZN1</accession>
<reference evidence="3" key="2">
    <citation type="journal article" date="2007" name="Science">
        <title>Draft genome sequence of the sexually transmitted pathogen Trichomonas vaginalis.</title>
        <authorList>
            <person name="Carlton J.M."/>
            <person name="Hirt R.P."/>
            <person name="Silva J.C."/>
            <person name="Delcher A.L."/>
            <person name="Schatz M."/>
            <person name="Zhao Q."/>
            <person name="Wortman J.R."/>
            <person name="Bidwell S.L."/>
            <person name="Alsmark U.C.M."/>
            <person name="Besteiro S."/>
            <person name="Sicheritz-Ponten T."/>
            <person name="Noel C.J."/>
            <person name="Dacks J.B."/>
            <person name="Foster P.G."/>
            <person name="Simillion C."/>
            <person name="Van de Peer Y."/>
            <person name="Miranda-Saavedra D."/>
            <person name="Barton G.J."/>
            <person name="Westrop G.D."/>
            <person name="Mueller S."/>
            <person name="Dessi D."/>
            <person name="Fiori P.L."/>
            <person name="Ren Q."/>
            <person name="Paulsen I."/>
            <person name="Zhang H."/>
            <person name="Bastida-Corcuera F.D."/>
            <person name="Simoes-Barbosa A."/>
            <person name="Brown M.T."/>
            <person name="Hayes R.D."/>
            <person name="Mukherjee M."/>
            <person name="Okumura C.Y."/>
            <person name="Schneider R."/>
            <person name="Smith A.J."/>
            <person name="Vanacova S."/>
            <person name="Villalvazo M."/>
            <person name="Haas B.J."/>
            <person name="Pertea M."/>
            <person name="Feldblyum T.V."/>
            <person name="Utterback T.R."/>
            <person name="Shu C.L."/>
            <person name="Osoegawa K."/>
            <person name="de Jong P.J."/>
            <person name="Hrdy I."/>
            <person name="Horvathova L."/>
            <person name="Zubacova Z."/>
            <person name="Dolezal P."/>
            <person name="Malik S.B."/>
            <person name="Logsdon J.M. Jr."/>
            <person name="Henze K."/>
            <person name="Gupta A."/>
            <person name="Wang C.C."/>
            <person name="Dunne R.L."/>
            <person name="Upcroft J.A."/>
            <person name="Upcroft P."/>
            <person name="White O."/>
            <person name="Salzberg S.L."/>
            <person name="Tang P."/>
            <person name="Chiu C.-H."/>
            <person name="Lee Y.-S."/>
            <person name="Embley T.M."/>
            <person name="Coombs G.H."/>
            <person name="Mottram J.C."/>
            <person name="Tachezy J."/>
            <person name="Fraser-Liggett C.M."/>
            <person name="Johnson P.J."/>
        </authorList>
    </citation>
    <scope>NUCLEOTIDE SEQUENCE [LARGE SCALE GENOMIC DNA]</scope>
    <source>
        <strain evidence="3">G3</strain>
    </source>
</reference>
<proteinExistence type="predicted"/>
<name>A2DZN1_TRIV3</name>
<dbReference type="Proteomes" id="UP000001542">
    <property type="component" value="Unassembled WGS sequence"/>
</dbReference>
<evidence type="ECO:0000313" key="4">
    <source>
        <dbReference type="Proteomes" id="UP000001542"/>
    </source>
</evidence>
<gene>
    <name evidence="3" type="ORF">TVAG_351470</name>
</gene>
<reference evidence="3" key="1">
    <citation type="submission" date="2006-10" db="EMBL/GenBank/DDBJ databases">
        <authorList>
            <person name="Amadeo P."/>
            <person name="Zhao Q."/>
            <person name="Wortman J."/>
            <person name="Fraser-Liggett C."/>
            <person name="Carlton J."/>
        </authorList>
    </citation>
    <scope>NUCLEOTIDE SEQUENCE</scope>
    <source>
        <strain evidence="3">G3</strain>
    </source>
</reference>
<dbReference type="EMBL" id="DS113275">
    <property type="protein sequence ID" value="EAY14099.1"/>
    <property type="molecule type" value="Genomic_DNA"/>
</dbReference>
<dbReference type="VEuPathDB" id="TrichDB:TVAG_351470"/>
<sequence>MLSLFLLTFKGSYKLSTKNHLAIPLITAGLNAGATFNVTVTSSSIDRLMVGLLTEAAYNAITEDSYRSTCINGDHPNFSDYQEIYEFSNTSKTATFTGTVVHKAIYYQFFYGCNADSFVVEVSCHFKNPNSWIDSRYDPLFTVLPIMAAIMGLVLIIWLINWFINFKVQIYIHYCFTATLSAMVISAIAYTGYISAYKRSESPLGASIFYFITLIIKYVIVFSTILLAAKGWCILVDTIKLCEFFLAFIYSACAVACFILIIYTNFTFIVQAIVLLIGLVFTALYMHNLIVSINKLNHMMIAYMLVIQQHGIDPTTTPIQHKKRMYQFYSGFLISCVAMVIIYLIVRMFVDMGLWIPDLLSYLFESYFMIGILSIFFIRNQYANGYTSINDTNGPTEEFSLADIENAGANFTPGQGTQWSPGMTLPSQPEVTEGPKQISLESPDGVEEIEIAPGSYADQQQQQQP</sequence>
<feature type="region of interest" description="Disordered" evidence="1">
    <location>
        <begin position="414"/>
        <end position="465"/>
    </location>
</feature>
<keyword evidence="2" id="KW-0472">Membrane</keyword>
<dbReference type="OMA" id="MAFAVCS"/>
<protein>
    <recommendedName>
        <fullName evidence="5">Intimal thickness related receptor IRP domain-containing protein</fullName>
    </recommendedName>
</protein>
<feature type="compositionally biased region" description="Polar residues" evidence="1">
    <location>
        <begin position="414"/>
        <end position="430"/>
    </location>
</feature>
<dbReference type="VEuPathDB" id="TrichDB:TVAGG3_0260980"/>
<keyword evidence="2" id="KW-0812">Transmembrane</keyword>
<organism evidence="3 4">
    <name type="scientific">Trichomonas vaginalis (strain ATCC PRA-98 / G3)</name>
    <dbReference type="NCBI Taxonomy" id="412133"/>
    <lineage>
        <taxon>Eukaryota</taxon>
        <taxon>Metamonada</taxon>
        <taxon>Parabasalia</taxon>
        <taxon>Trichomonadida</taxon>
        <taxon>Trichomonadidae</taxon>
        <taxon>Trichomonas</taxon>
    </lineage>
</organism>
<dbReference type="InParanoid" id="A2DZN1"/>
<dbReference type="InterPro" id="IPR009637">
    <property type="entry name" value="GPR107/GPR108-like"/>
</dbReference>
<dbReference type="RefSeq" id="XP_001326322.1">
    <property type="nucleotide sequence ID" value="XM_001326287.1"/>
</dbReference>
<feature type="transmembrane region" description="Helical" evidence="2">
    <location>
        <begin position="208"/>
        <end position="229"/>
    </location>
</feature>
<feature type="transmembrane region" description="Helical" evidence="2">
    <location>
        <begin position="269"/>
        <end position="291"/>
    </location>
</feature>
<feature type="transmembrane region" description="Helical" evidence="2">
    <location>
        <begin position="140"/>
        <end position="164"/>
    </location>
</feature>
<evidence type="ECO:0000313" key="3">
    <source>
        <dbReference type="EMBL" id="EAY14099.1"/>
    </source>
</evidence>
<dbReference type="PANTHER" id="PTHR21229">
    <property type="entry name" value="LUNG SEVEN TRANSMEMBRANE RECEPTOR"/>
    <property type="match status" value="1"/>
</dbReference>
<evidence type="ECO:0008006" key="5">
    <source>
        <dbReference type="Google" id="ProtNLM"/>
    </source>
</evidence>
<keyword evidence="4" id="KW-1185">Reference proteome</keyword>
<keyword evidence="2" id="KW-1133">Transmembrane helix</keyword>
<dbReference type="KEGG" id="tva:4772087"/>
<dbReference type="OrthoDB" id="10590171at2759"/>